<keyword evidence="2" id="KW-0547">Nucleotide-binding</keyword>
<dbReference type="PANTHER" id="PTHR47980">
    <property type="entry name" value="LD44762P"/>
    <property type="match status" value="1"/>
</dbReference>
<comment type="caution">
    <text evidence="6">The sequence shown here is derived from an EMBL/GenBank/DDBJ whole genome shotgun (WGS) entry which is preliminary data.</text>
</comment>
<dbReference type="SMART" id="SM00174">
    <property type="entry name" value="RHO"/>
    <property type="match status" value="1"/>
</dbReference>
<dbReference type="AlphaFoldDB" id="A0A3S1BMW6"/>
<dbReference type="SMART" id="SM00175">
    <property type="entry name" value="RAB"/>
    <property type="match status" value="1"/>
</dbReference>
<dbReference type="EMBL" id="RQTK01001338">
    <property type="protein sequence ID" value="RUS70766.1"/>
    <property type="molecule type" value="Genomic_DNA"/>
</dbReference>
<protein>
    <submittedName>
        <fullName evidence="6">Uncharacterized protein</fullName>
    </submittedName>
</protein>
<keyword evidence="4" id="KW-0449">Lipoprotein</keyword>
<dbReference type="Pfam" id="PF00071">
    <property type="entry name" value="Ras"/>
    <property type="match status" value="1"/>
</dbReference>
<evidence type="ECO:0000256" key="5">
    <source>
        <dbReference type="ARBA" id="ARBA00023289"/>
    </source>
</evidence>
<dbReference type="InterPro" id="IPR027417">
    <property type="entry name" value="P-loop_NTPase"/>
</dbReference>
<keyword evidence="5" id="KW-0636">Prenylation</keyword>
<dbReference type="InterPro" id="IPR001806">
    <property type="entry name" value="Small_GTPase"/>
</dbReference>
<evidence type="ECO:0000256" key="2">
    <source>
        <dbReference type="ARBA" id="ARBA00022741"/>
    </source>
</evidence>
<dbReference type="PRINTS" id="PR00449">
    <property type="entry name" value="RASTRNSFRMNG"/>
</dbReference>
<evidence type="ECO:0000256" key="1">
    <source>
        <dbReference type="ARBA" id="ARBA00006270"/>
    </source>
</evidence>
<evidence type="ECO:0000256" key="3">
    <source>
        <dbReference type="ARBA" id="ARBA00023134"/>
    </source>
</evidence>
<keyword evidence="3" id="KW-0342">GTP-binding</keyword>
<dbReference type="SMART" id="SM00177">
    <property type="entry name" value="ARF"/>
    <property type="match status" value="1"/>
</dbReference>
<dbReference type="SUPFAM" id="SSF52540">
    <property type="entry name" value="P-loop containing nucleoside triphosphate hydrolases"/>
    <property type="match status" value="1"/>
</dbReference>
<evidence type="ECO:0000313" key="6">
    <source>
        <dbReference type="EMBL" id="RUS70766.1"/>
    </source>
</evidence>
<sequence>MAKSYDYIFKMILVGDSEADKTKLMRKFCEQGSSMPVLGVDFLIRTIDLDSCKVKLQIWDTAGSSRLRPVTTSYFRGTSGIALVYDVTDRVSFENVSQVYRRQVEEQKKEDAVVMLIGNKCHLAERRQVSFDEGRQLAEQCGFLFFETSSETGVNVEQAFVTLAKAVVEKVKAKTS</sequence>
<dbReference type="GO" id="GO:0003924">
    <property type="term" value="F:GTPase activity"/>
    <property type="evidence" value="ECO:0007669"/>
    <property type="project" value="InterPro"/>
</dbReference>
<comment type="similarity">
    <text evidence="1">Belongs to the small GTPase superfamily. Rab family.</text>
</comment>
<accession>A0A3S1BMW6</accession>
<proteinExistence type="inferred from homology"/>
<keyword evidence="7" id="KW-1185">Reference proteome</keyword>
<dbReference type="Proteomes" id="UP000271974">
    <property type="component" value="Unassembled WGS sequence"/>
</dbReference>
<dbReference type="Gene3D" id="3.40.50.300">
    <property type="entry name" value="P-loop containing nucleotide triphosphate hydrolases"/>
    <property type="match status" value="1"/>
</dbReference>
<dbReference type="SMART" id="SM00173">
    <property type="entry name" value="RAS"/>
    <property type="match status" value="1"/>
</dbReference>
<name>A0A3S1BMW6_ELYCH</name>
<evidence type="ECO:0000313" key="7">
    <source>
        <dbReference type="Proteomes" id="UP000271974"/>
    </source>
</evidence>
<gene>
    <name evidence="6" type="ORF">EGW08_021468</name>
</gene>
<evidence type="ECO:0000256" key="4">
    <source>
        <dbReference type="ARBA" id="ARBA00023288"/>
    </source>
</evidence>
<dbReference type="STRING" id="188477.A0A3S1BMW6"/>
<dbReference type="InterPro" id="IPR005225">
    <property type="entry name" value="Small_GTP-bd"/>
</dbReference>
<dbReference type="InterPro" id="IPR050305">
    <property type="entry name" value="Small_GTPase_Rab"/>
</dbReference>
<dbReference type="GO" id="GO:0005525">
    <property type="term" value="F:GTP binding"/>
    <property type="evidence" value="ECO:0007669"/>
    <property type="project" value="UniProtKB-KW"/>
</dbReference>
<organism evidence="6 7">
    <name type="scientific">Elysia chlorotica</name>
    <name type="common">Eastern emerald elysia</name>
    <name type="synonym">Sea slug</name>
    <dbReference type="NCBI Taxonomy" id="188477"/>
    <lineage>
        <taxon>Eukaryota</taxon>
        <taxon>Metazoa</taxon>
        <taxon>Spiralia</taxon>
        <taxon>Lophotrochozoa</taxon>
        <taxon>Mollusca</taxon>
        <taxon>Gastropoda</taxon>
        <taxon>Heterobranchia</taxon>
        <taxon>Euthyneura</taxon>
        <taxon>Panpulmonata</taxon>
        <taxon>Sacoglossa</taxon>
        <taxon>Placobranchoidea</taxon>
        <taxon>Plakobranchidae</taxon>
        <taxon>Elysia</taxon>
    </lineage>
</organism>
<dbReference type="FunFam" id="3.40.50.300:FF:001447">
    <property type="entry name" value="Ras-related protein Rab-1B"/>
    <property type="match status" value="1"/>
</dbReference>
<reference evidence="6 7" key="1">
    <citation type="submission" date="2019-01" db="EMBL/GenBank/DDBJ databases">
        <title>A draft genome assembly of the solar-powered sea slug Elysia chlorotica.</title>
        <authorList>
            <person name="Cai H."/>
            <person name="Li Q."/>
            <person name="Fang X."/>
            <person name="Li J."/>
            <person name="Curtis N.E."/>
            <person name="Altenburger A."/>
            <person name="Shibata T."/>
            <person name="Feng M."/>
            <person name="Maeda T."/>
            <person name="Schwartz J.A."/>
            <person name="Shigenobu S."/>
            <person name="Lundholm N."/>
            <person name="Nishiyama T."/>
            <person name="Yang H."/>
            <person name="Hasebe M."/>
            <person name="Li S."/>
            <person name="Pierce S.K."/>
            <person name="Wang J."/>
        </authorList>
    </citation>
    <scope>NUCLEOTIDE SEQUENCE [LARGE SCALE GENOMIC DNA]</scope>
    <source>
        <strain evidence="6">EC2010</strain>
        <tissue evidence="6">Whole organism of an adult</tissue>
    </source>
</reference>
<dbReference type="OrthoDB" id="8821495at2759"/>
<dbReference type="PROSITE" id="PS51419">
    <property type="entry name" value="RAB"/>
    <property type="match status" value="1"/>
</dbReference>
<dbReference type="NCBIfam" id="TIGR00231">
    <property type="entry name" value="small_GTP"/>
    <property type="match status" value="1"/>
</dbReference>
<dbReference type="PROSITE" id="PS51421">
    <property type="entry name" value="RAS"/>
    <property type="match status" value="1"/>
</dbReference>